<dbReference type="PANTHER" id="PTHR33146:SF26">
    <property type="entry name" value="ENDONUCLEASE 4"/>
    <property type="match status" value="1"/>
</dbReference>
<evidence type="ECO:0000256" key="6">
    <source>
        <dbReference type="ARBA" id="ARBA00023180"/>
    </source>
</evidence>
<evidence type="ECO:0000256" key="2">
    <source>
        <dbReference type="ARBA" id="ARBA00022723"/>
    </source>
</evidence>
<evidence type="ECO:0008006" key="9">
    <source>
        <dbReference type="Google" id="ProtNLM"/>
    </source>
</evidence>
<dbReference type="PANTHER" id="PTHR33146">
    <property type="entry name" value="ENDONUCLEASE 4"/>
    <property type="match status" value="1"/>
</dbReference>
<dbReference type="GO" id="GO:0046872">
    <property type="term" value="F:metal ion binding"/>
    <property type="evidence" value="ECO:0007669"/>
    <property type="project" value="UniProtKB-KW"/>
</dbReference>
<reference evidence="8" key="1">
    <citation type="journal article" date="2015" name="Nature">
        <title>Complex archaea that bridge the gap between prokaryotes and eukaryotes.</title>
        <authorList>
            <person name="Spang A."/>
            <person name="Saw J.H."/>
            <person name="Jorgensen S.L."/>
            <person name="Zaremba-Niedzwiedzka K."/>
            <person name="Martijn J."/>
            <person name="Lind A.E."/>
            <person name="van Eijk R."/>
            <person name="Schleper C."/>
            <person name="Guy L."/>
            <person name="Ettema T.J."/>
        </authorList>
    </citation>
    <scope>NUCLEOTIDE SEQUENCE</scope>
</reference>
<keyword evidence="2" id="KW-0479">Metal-binding</keyword>
<evidence type="ECO:0000256" key="5">
    <source>
        <dbReference type="ARBA" id="ARBA00023157"/>
    </source>
</evidence>
<accession>A0A0F9WJ34</accession>
<proteinExistence type="predicted"/>
<evidence type="ECO:0000313" key="8">
    <source>
        <dbReference type="EMBL" id="KKO12558.1"/>
    </source>
</evidence>
<organism evidence="8">
    <name type="scientific">marine sediment metagenome</name>
    <dbReference type="NCBI Taxonomy" id="412755"/>
    <lineage>
        <taxon>unclassified sequences</taxon>
        <taxon>metagenomes</taxon>
        <taxon>ecological metagenomes</taxon>
    </lineage>
</organism>
<dbReference type="GO" id="GO:0004519">
    <property type="term" value="F:endonuclease activity"/>
    <property type="evidence" value="ECO:0007669"/>
    <property type="project" value="UniProtKB-KW"/>
</dbReference>
<keyword evidence="6" id="KW-0325">Glycoprotein</keyword>
<evidence type="ECO:0000256" key="3">
    <source>
        <dbReference type="ARBA" id="ARBA00022759"/>
    </source>
</evidence>
<dbReference type="GO" id="GO:0016788">
    <property type="term" value="F:hydrolase activity, acting on ester bonds"/>
    <property type="evidence" value="ECO:0007669"/>
    <property type="project" value="InterPro"/>
</dbReference>
<dbReference type="InterPro" id="IPR008947">
    <property type="entry name" value="PLipase_C/P1_nuclease_dom_sf"/>
</dbReference>
<dbReference type="GO" id="GO:0006308">
    <property type="term" value="P:DNA catabolic process"/>
    <property type="evidence" value="ECO:0007669"/>
    <property type="project" value="InterPro"/>
</dbReference>
<keyword evidence="5" id="KW-1015">Disulfide bond</keyword>
<gene>
    <name evidence="8" type="ORF">LCGC14_0005730</name>
</gene>
<dbReference type="SUPFAM" id="SSF48537">
    <property type="entry name" value="Phospholipase C/P1 nuclease"/>
    <property type="match status" value="1"/>
</dbReference>
<dbReference type="GO" id="GO:0003676">
    <property type="term" value="F:nucleic acid binding"/>
    <property type="evidence" value="ECO:0007669"/>
    <property type="project" value="InterPro"/>
</dbReference>
<protein>
    <recommendedName>
        <fullName evidence="9">Endonuclease</fullName>
    </recommendedName>
</protein>
<dbReference type="AlphaFoldDB" id="A0A0F9WJ34"/>
<name>A0A0F9WJ34_9ZZZZ</name>
<dbReference type="EMBL" id="LAZR01000001">
    <property type="protein sequence ID" value="KKO12558.1"/>
    <property type="molecule type" value="Genomic_DNA"/>
</dbReference>
<evidence type="ECO:0000256" key="1">
    <source>
        <dbReference type="ARBA" id="ARBA00022722"/>
    </source>
</evidence>
<keyword evidence="1" id="KW-0540">Nuclease</keyword>
<dbReference type="Pfam" id="PF02265">
    <property type="entry name" value="S1-P1_nuclease"/>
    <property type="match status" value="1"/>
</dbReference>
<keyword evidence="3" id="KW-0255">Endonuclease</keyword>
<evidence type="ECO:0000256" key="4">
    <source>
        <dbReference type="ARBA" id="ARBA00022801"/>
    </source>
</evidence>
<dbReference type="Gene3D" id="1.10.575.10">
    <property type="entry name" value="P1 Nuclease"/>
    <property type="match status" value="1"/>
</dbReference>
<feature type="region of interest" description="Disordered" evidence="7">
    <location>
        <begin position="136"/>
        <end position="156"/>
    </location>
</feature>
<keyword evidence="4" id="KW-0378">Hydrolase</keyword>
<dbReference type="CDD" id="cd11010">
    <property type="entry name" value="S1-P1_nuclease"/>
    <property type="match status" value="1"/>
</dbReference>
<evidence type="ECO:0000256" key="7">
    <source>
        <dbReference type="SAM" id="MobiDB-lite"/>
    </source>
</evidence>
<sequence>MSARLSLAACVRTIVLLTTIALPSLSQAWDATGHRLAAYVAYQTLTAPQRDYWLDVLQQHPRYAPDFADAMPQAIRAASREEQSRWLLGQAAVWPDLARGLPDAIRSRYNQPDWHWIDGAWVRDDAQTQGNVYLDTAPQPDIQGAPANNSQHASHASNVVTALERAHWQLAHETDAAQRAIALCWLLHLIGDIHQPLHTGGLVSSQLFPNGDRGGNAIRTRGSNLHAVWDQALRGPALNNSLMALNALATSVPRTQAFTPTQWLHESRSILLQNVYPDSIIENVRLSENTGSRLDSVTLRHHYEADMKQTAAIRLAEAGVRISNTLANISGTP</sequence>
<feature type="compositionally biased region" description="Polar residues" evidence="7">
    <location>
        <begin position="146"/>
        <end position="156"/>
    </location>
</feature>
<dbReference type="InterPro" id="IPR003154">
    <property type="entry name" value="S1/P1nuclease"/>
</dbReference>
<comment type="caution">
    <text evidence="8">The sequence shown here is derived from an EMBL/GenBank/DDBJ whole genome shotgun (WGS) entry which is preliminary data.</text>
</comment>